<organism evidence="1">
    <name type="scientific">Faucicola osloensis</name>
    <name type="common">Moraxella osloensis</name>
    <dbReference type="NCBI Taxonomy" id="34062"/>
    <lineage>
        <taxon>Bacteria</taxon>
        <taxon>Pseudomonadati</taxon>
        <taxon>Pseudomonadota</taxon>
        <taxon>Gammaproteobacteria</taxon>
        <taxon>Moraxellales</taxon>
        <taxon>Moraxellaceae</taxon>
        <taxon>Faucicola</taxon>
    </lineage>
</organism>
<reference evidence="1" key="1">
    <citation type="submission" date="2016-06" db="EMBL/GenBank/DDBJ databases">
        <title>Draft genome of Moraxella osloensis CCUG 67237.</title>
        <authorList>
            <person name="Salva-Serra F."/>
            <person name="Engstrom-Jakobsson H."/>
            <person name="Thorell K."/>
            <person name="Gonzales-Siles L."/>
            <person name="Karlsson R."/>
            <person name="Boulund F."/>
            <person name="Engstrand L."/>
            <person name="Kristiansson E."/>
            <person name="Moore E."/>
        </authorList>
    </citation>
    <scope>NUCLEOTIDE SEQUENCE [LARGE SCALE GENOMIC DNA]</scope>
    <source>
        <strain evidence="1">CCUG 67237</strain>
    </source>
</reference>
<sequence>MPFEPLPGWFPGGAVDADIGYALNPVLHVLTHVFLIPEDFTVEAILLDVLHASFHLALALWIVAFAGMDPEPRRGGILMEPLIEGQLPVLFVDHHQLGLIVNALLRQATEVTQGFIMELDKGPGIQWAEGQAHVHQPRVRQHEHHKMQRAFFATDQHTAQLTGVHLALNTRHIVQNGLVVAQLGRGHFLLERPHIAANGAIRSWQLTNLRLQLAGKLDGAELGKLLEQMHQVIPVIVEALRA</sequence>
<proteinExistence type="predicted"/>
<comment type="caution">
    <text evidence="1">The sequence shown here is derived from an EMBL/GenBank/DDBJ whole genome shotgun (WGS) entry which is preliminary data.</text>
</comment>
<dbReference type="AlphaFoldDB" id="A0AA91J9S9"/>
<gene>
    <name evidence="1" type="ORF">A9299_10370</name>
</gene>
<accession>A0AA91J9S9</accession>
<dbReference type="EMBL" id="LZMT01000021">
    <property type="protein sequence ID" value="OBX64012.1"/>
    <property type="molecule type" value="Genomic_DNA"/>
</dbReference>
<name>A0AA91J9S9_FAUOS</name>
<protein>
    <submittedName>
        <fullName evidence="1">Uncharacterized protein</fullName>
    </submittedName>
</protein>
<evidence type="ECO:0000313" key="1">
    <source>
        <dbReference type="EMBL" id="OBX64012.1"/>
    </source>
</evidence>